<dbReference type="Proteomes" id="UP000053105">
    <property type="component" value="Unassembled WGS sequence"/>
</dbReference>
<reference evidence="1 2" key="1">
    <citation type="submission" date="2015-07" db="EMBL/GenBank/DDBJ databases">
        <title>The genome of Melipona quadrifasciata.</title>
        <authorList>
            <person name="Pan H."/>
            <person name="Kapheim K."/>
        </authorList>
    </citation>
    <scope>NUCLEOTIDE SEQUENCE [LARGE SCALE GENOMIC DNA]</scope>
    <source>
        <strain evidence="1">0111107301</strain>
        <tissue evidence="1">Whole body</tissue>
    </source>
</reference>
<accession>A0A0N0U308</accession>
<dbReference type="EMBL" id="KQ435969">
    <property type="protein sequence ID" value="KOX67902.1"/>
    <property type="molecule type" value="Genomic_DNA"/>
</dbReference>
<sequence>MIKNCIINDEEVGGCKLAGLKLRAMCFPTLEKVKMVGGGQCACTSPSMVGQKHSWSMIPEAS</sequence>
<organism evidence="1 2">
    <name type="scientific">Melipona quadrifasciata</name>
    <dbReference type="NCBI Taxonomy" id="166423"/>
    <lineage>
        <taxon>Eukaryota</taxon>
        <taxon>Metazoa</taxon>
        <taxon>Ecdysozoa</taxon>
        <taxon>Arthropoda</taxon>
        <taxon>Hexapoda</taxon>
        <taxon>Insecta</taxon>
        <taxon>Pterygota</taxon>
        <taxon>Neoptera</taxon>
        <taxon>Endopterygota</taxon>
        <taxon>Hymenoptera</taxon>
        <taxon>Apocrita</taxon>
        <taxon>Aculeata</taxon>
        <taxon>Apoidea</taxon>
        <taxon>Anthophila</taxon>
        <taxon>Apidae</taxon>
        <taxon>Melipona</taxon>
    </lineage>
</organism>
<evidence type="ECO:0000313" key="2">
    <source>
        <dbReference type="Proteomes" id="UP000053105"/>
    </source>
</evidence>
<proteinExistence type="predicted"/>
<evidence type="ECO:0000313" key="1">
    <source>
        <dbReference type="EMBL" id="KOX67902.1"/>
    </source>
</evidence>
<dbReference type="AlphaFoldDB" id="A0A0N0U308"/>
<protein>
    <submittedName>
        <fullName evidence="1">Uncharacterized protein</fullName>
    </submittedName>
</protein>
<gene>
    <name evidence="1" type="ORF">WN51_06948</name>
</gene>
<name>A0A0N0U308_9HYME</name>
<keyword evidence="2" id="KW-1185">Reference proteome</keyword>